<dbReference type="CDD" id="cd00130">
    <property type="entry name" value="PAS"/>
    <property type="match status" value="1"/>
</dbReference>
<evidence type="ECO:0000256" key="3">
    <source>
        <dbReference type="ARBA" id="ARBA00022553"/>
    </source>
</evidence>
<dbReference type="GO" id="GO:0005524">
    <property type="term" value="F:ATP binding"/>
    <property type="evidence" value="ECO:0007669"/>
    <property type="project" value="UniProtKB-KW"/>
</dbReference>
<dbReference type="InterPro" id="IPR005467">
    <property type="entry name" value="His_kinase_dom"/>
</dbReference>
<dbReference type="Gene3D" id="3.30.565.10">
    <property type="entry name" value="Histidine kinase-like ATPase, C-terminal domain"/>
    <property type="match status" value="1"/>
</dbReference>
<dbReference type="InterPro" id="IPR003594">
    <property type="entry name" value="HATPase_dom"/>
</dbReference>
<reference evidence="11" key="1">
    <citation type="journal article" date="2020" name="mSystems">
        <title>Genome- and Community-Level Interaction Insights into Carbon Utilization and Element Cycling Functions of Hydrothermarchaeota in Hydrothermal Sediment.</title>
        <authorList>
            <person name="Zhou Z."/>
            <person name="Liu Y."/>
            <person name="Xu W."/>
            <person name="Pan J."/>
            <person name="Luo Z.H."/>
            <person name="Li M."/>
        </authorList>
    </citation>
    <scope>NUCLEOTIDE SEQUENCE [LARGE SCALE GENOMIC DNA]</scope>
    <source>
        <strain evidence="11">HyVt-237</strain>
    </source>
</reference>
<evidence type="ECO:0000256" key="8">
    <source>
        <dbReference type="ARBA" id="ARBA00023012"/>
    </source>
</evidence>
<dbReference type="Gene3D" id="3.30.450.20">
    <property type="entry name" value="PAS domain"/>
    <property type="match status" value="2"/>
</dbReference>
<comment type="catalytic activity">
    <reaction evidence="1">
        <text>ATP + protein L-histidine = ADP + protein N-phospho-L-histidine.</text>
        <dbReference type="EC" id="2.7.13.3"/>
    </reaction>
</comment>
<dbReference type="Proteomes" id="UP000885931">
    <property type="component" value="Unassembled WGS sequence"/>
</dbReference>
<dbReference type="SMART" id="SM00387">
    <property type="entry name" value="HATPase_c"/>
    <property type="match status" value="1"/>
</dbReference>
<dbReference type="SUPFAM" id="SSF55874">
    <property type="entry name" value="ATPase domain of HSP90 chaperone/DNA topoisomerase II/histidine kinase"/>
    <property type="match status" value="1"/>
</dbReference>
<dbReference type="InterPro" id="IPR036890">
    <property type="entry name" value="HATPase_C_sf"/>
</dbReference>
<dbReference type="SUPFAM" id="SSF47384">
    <property type="entry name" value="Homodimeric domain of signal transducing histidine kinase"/>
    <property type="match status" value="1"/>
</dbReference>
<keyword evidence="8" id="KW-0902">Two-component regulatory system</keyword>
<evidence type="ECO:0000256" key="1">
    <source>
        <dbReference type="ARBA" id="ARBA00000085"/>
    </source>
</evidence>
<dbReference type="PRINTS" id="PR00344">
    <property type="entry name" value="BCTRLSENSOR"/>
</dbReference>
<keyword evidence="6" id="KW-0418">Kinase</keyword>
<dbReference type="PROSITE" id="PS50112">
    <property type="entry name" value="PAS"/>
    <property type="match status" value="1"/>
</dbReference>
<dbReference type="InterPro" id="IPR035965">
    <property type="entry name" value="PAS-like_dom_sf"/>
</dbReference>
<proteinExistence type="predicted"/>
<gene>
    <name evidence="11" type="ORF">ENG67_06595</name>
</gene>
<evidence type="ECO:0000259" key="10">
    <source>
        <dbReference type="PROSITE" id="PS50112"/>
    </source>
</evidence>
<evidence type="ECO:0000256" key="4">
    <source>
        <dbReference type="ARBA" id="ARBA00022679"/>
    </source>
</evidence>
<organism evidence="11">
    <name type="scientific">candidate division WOR-3 bacterium</name>
    <dbReference type="NCBI Taxonomy" id="2052148"/>
    <lineage>
        <taxon>Bacteria</taxon>
        <taxon>Bacteria division WOR-3</taxon>
    </lineage>
</organism>
<dbReference type="Pfam" id="PF13426">
    <property type="entry name" value="PAS_9"/>
    <property type="match status" value="1"/>
</dbReference>
<dbReference type="NCBIfam" id="TIGR00229">
    <property type="entry name" value="sensory_box"/>
    <property type="match status" value="1"/>
</dbReference>
<dbReference type="PANTHER" id="PTHR43065">
    <property type="entry name" value="SENSOR HISTIDINE KINASE"/>
    <property type="match status" value="1"/>
</dbReference>
<dbReference type="InterPro" id="IPR003661">
    <property type="entry name" value="HisK_dim/P_dom"/>
</dbReference>
<evidence type="ECO:0000256" key="7">
    <source>
        <dbReference type="ARBA" id="ARBA00022840"/>
    </source>
</evidence>
<dbReference type="InterPro" id="IPR000014">
    <property type="entry name" value="PAS"/>
</dbReference>
<accession>A0A7C0XBK4</accession>
<dbReference type="EC" id="2.7.13.3" evidence="2"/>
<dbReference type="CDD" id="cd00075">
    <property type="entry name" value="HATPase"/>
    <property type="match status" value="1"/>
</dbReference>
<keyword evidence="7" id="KW-0067">ATP-binding</keyword>
<evidence type="ECO:0000313" key="11">
    <source>
        <dbReference type="EMBL" id="HDM90855.1"/>
    </source>
</evidence>
<evidence type="ECO:0000256" key="6">
    <source>
        <dbReference type="ARBA" id="ARBA00022777"/>
    </source>
</evidence>
<evidence type="ECO:0000259" key="9">
    <source>
        <dbReference type="PROSITE" id="PS50109"/>
    </source>
</evidence>
<dbReference type="InterPro" id="IPR036097">
    <property type="entry name" value="HisK_dim/P_sf"/>
</dbReference>
<dbReference type="Pfam" id="PF13188">
    <property type="entry name" value="PAS_8"/>
    <property type="match status" value="1"/>
</dbReference>
<keyword evidence="3" id="KW-0597">Phosphoprotein</keyword>
<dbReference type="GO" id="GO:0000155">
    <property type="term" value="F:phosphorelay sensor kinase activity"/>
    <property type="evidence" value="ECO:0007669"/>
    <property type="project" value="InterPro"/>
</dbReference>
<sequence>MHAGRLQGHEHIFHIADADTMMEITGINRARSAAIRELLDLSGDLFFLLDTNLKVLYVNRGIEEAGYAPEEVINKSISKILSGTGDMILANRARQLLAGVETPRNLNLLILRKNGETIPARVTLEKREIDGKTYLLGMARIVRKLNIADEILDSIDTGVLLIDIRGSILYMNKCAARILGSSNLDSLEKLPFNIRQQFWRVATNNEKKAEIPLGEGRILGMSSYPYIEGNRNRGWILLFKDITETKLMERAMAQVEKFSTLGTLASGLAHEIKNPLAGMRLIAQGLERELQGKQLESIKRMKRQIDRIDNLIKKFFSYVKPHLSNRVSCPIEDTLREVEALIEENLKKKEIKLVKEIPAGLRVKVDPHHFQQILLNLLLNAIDALDRGGTIEVKAGLSKIEQSDNNSPYVFISVKDNGVGIDEEEIDKIFYPFYTTKSEGIGLGLFIVHQLVKENRGLIEVKSEKNRGTEFIIYFEQGKDEIFKGNRGVS</sequence>
<dbReference type="Pfam" id="PF02518">
    <property type="entry name" value="HATPase_c"/>
    <property type="match status" value="1"/>
</dbReference>
<keyword evidence="5" id="KW-0547">Nucleotide-binding</keyword>
<protein>
    <recommendedName>
        <fullName evidence="2">histidine kinase</fullName>
        <ecNumber evidence="2">2.7.13.3</ecNumber>
    </recommendedName>
</protein>
<dbReference type="AlphaFoldDB" id="A0A7C0XBK4"/>
<evidence type="ECO:0000256" key="5">
    <source>
        <dbReference type="ARBA" id="ARBA00022741"/>
    </source>
</evidence>
<feature type="domain" description="Histidine kinase" evidence="9">
    <location>
        <begin position="267"/>
        <end position="479"/>
    </location>
</feature>
<comment type="caution">
    <text evidence="11">The sequence shown here is derived from an EMBL/GenBank/DDBJ whole genome shotgun (WGS) entry which is preliminary data.</text>
</comment>
<keyword evidence="4" id="KW-0808">Transferase</keyword>
<dbReference type="PROSITE" id="PS50109">
    <property type="entry name" value="HIS_KIN"/>
    <property type="match status" value="1"/>
</dbReference>
<dbReference type="CDD" id="cd00082">
    <property type="entry name" value="HisKA"/>
    <property type="match status" value="1"/>
</dbReference>
<evidence type="ECO:0000256" key="2">
    <source>
        <dbReference type="ARBA" id="ARBA00012438"/>
    </source>
</evidence>
<dbReference type="SMART" id="SM00388">
    <property type="entry name" value="HisKA"/>
    <property type="match status" value="1"/>
</dbReference>
<feature type="domain" description="PAS" evidence="10">
    <location>
        <begin position="150"/>
        <end position="180"/>
    </location>
</feature>
<dbReference type="EMBL" id="DRBW01000242">
    <property type="protein sequence ID" value="HDM90855.1"/>
    <property type="molecule type" value="Genomic_DNA"/>
</dbReference>
<dbReference type="SMART" id="SM00091">
    <property type="entry name" value="PAS"/>
    <property type="match status" value="2"/>
</dbReference>
<dbReference type="PANTHER" id="PTHR43065:SF10">
    <property type="entry name" value="PEROXIDE STRESS-ACTIVATED HISTIDINE KINASE MAK3"/>
    <property type="match status" value="1"/>
</dbReference>
<dbReference type="Pfam" id="PF00512">
    <property type="entry name" value="HisKA"/>
    <property type="match status" value="1"/>
</dbReference>
<dbReference type="InterPro" id="IPR004358">
    <property type="entry name" value="Sig_transdc_His_kin-like_C"/>
</dbReference>
<dbReference type="SUPFAM" id="SSF55785">
    <property type="entry name" value="PYP-like sensor domain (PAS domain)"/>
    <property type="match status" value="2"/>
</dbReference>
<name>A0A7C0XBK4_UNCW3</name>
<dbReference type="Gene3D" id="1.10.287.130">
    <property type="match status" value="1"/>
</dbReference>